<sequence length="313" mass="36508">MIKNIFKAVFIFLPLLSFAQTSKIVSKMFYLDSQGQTSTEEDYNYYRIVRDYGTEKELYVINDYYKSGVLRMTGTSTDKDILKREGLFIFFDENGIKNLMTTYKQGFVEGKEFSWYEDGNKKQEAEYIYQPIERKNLYKINQFWDKNKNHRVIDGNGLYTLEEKDNQLFGKIVNGLRDSVWTGKKNNIKFTEIYKSGQFQSGTSIDSTDTKYNYTEFQTRPIPAKGMSHFTNYLASNIKRTDNSNLINLSGRIVLEFTIEKDGRITNIKVIKGIGYGMNEEVVKVLSKYPKWIPAKSMGIPYKVQHTIPIVLW</sequence>
<evidence type="ECO:0000259" key="2">
    <source>
        <dbReference type="PROSITE" id="PS52015"/>
    </source>
</evidence>
<dbReference type="Proteomes" id="UP000629963">
    <property type="component" value="Unassembled WGS sequence"/>
</dbReference>
<reference evidence="3 4" key="1">
    <citation type="submission" date="2020-08" db="EMBL/GenBank/DDBJ databases">
        <title>Description of novel Flavobacterium F-380 isolate.</title>
        <authorList>
            <person name="Saticioglu I.B."/>
            <person name="Duman M."/>
            <person name="Altun S."/>
        </authorList>
    </citation>
    <scope>NUCLEOTIDE SEQUENCE [LARGE SCALE GENOMIC DNA]</scope>
    <source>
        <strain evidence="3 4">F-380</strain>
    </source>
</reference>
<feature type="chain" id="PRO_5047248916" evidence="1">
    <location>
        <begin position="20"/>
        <end position="313"/>
    </location>
</feature>
<name>A0ABR7J313_9FLAO</name>
<dbReference type="SUPFAM" id="SSF82185">
    <property type="entry name" value="Histone H3 K4-specific methyltransferase SET7/9 N-terminal domain"/>
    <property type="match status" value="1"/>
</dbReference>
<feature type="signal peptide" evidence="1">
    <location>
        <begin position="1"/>
        <end position="19"/>
    </location>
</feature>
<keyword evidence="1" id="KW-0732">Signal</keyword>
<dbReference type="Pfam" id="PF03544">
    <property type="entry name" value="TonB_C"/>
    <property type="match status" value="1"/>
</dbReference>
<dbReference type="InterPro" id="IPR037682">
    <property type="entry name" value="TonB_C"/>
</dbReference>
<dbReference type="PROSITE" id="PS52015">
    <property type="entry name" value="TONB_CTD"/>
    <property type="match status" value="1"/>
</dbReference>
<evidence type="ECO:0000256" key="1">
    <source>
        <dbReference type="SAM" id="SignalP"/>
    </source>
</evidence>
<dbReference type="Gene3D" id="2.20.110.10">
    <property type="entry name" value="Histone H3 K4-specific methyltransferase SET7/9 N-terminal domain"/>
    <property type="match status" value="1"/>
</dbReference>
<dbReference type="EMBL" id="JACRUJ010000001">
    <property type="protein sequence ID" value="MBC5839959.1"/>
    <property type="molecule type" value="Genomic_DNA"/>
</dbReference>
<accession>A0ABR7J313</accession>
<evidence type="ECO:0000313" key="4">
    <source>
        <dbReference type="Proteomes" id="UP000629963"/>
    </source>
</evidence>
<proteinExistence type="predicted"/>
<feature type="domain" description="TonB C-terminal" evidence="2">
    <location>
        <begin position="225"/>
        <end position="313"/>
    </location>
</feature>
<gene>
    <name evidence="3" type="ORF">H8R23_00935</name>
</gene>
<dbReference type="SUPFAM" id="SSF74653">
    <property type="entry name" value="TolA/TonB C-terminal domain"/>
    <property type="match status" value="1"/>
</dbReference>
<keyword evidence="4" id="KW-1185">Reference proteome</keyword>
<organism evidence="3 4">
    <name type="scientific">Flavobacterium kayseriense</name>
    <dbReference type="NCBI Taxonomy" id="2764714"/>
    <lineage>
        <taxon>Bacteria</taxon>
        <taxon>Pseudomonadati</taxon>
        <taxon>Bacteroidota</taxon>
        <taxon>Flavobacteriia</taxon>
        <taxon>Flavobacteriales</taxon>
        <taxon>Flavobacteriaceae</taxon>
        <taxon>Flavobacterium</taxon>
    </lineage>
</organism>
<evidence type="ECO:0000313" key="3">
    <source>
        <dbReference type="EMBL" id="MBC5839959.1"/>
    </source>
</evidence>
<dbReference type="RefSeq" id="WP_187008575.1">
    <property type="nucleotide sequence ID" value="NZ_JACRUI010000001.1"/>
</dbReference>
<dbReference type="Gene3D" id="3.30.1150.10">
    <property type="match status" value="1"/>
</dbReference>
<comment type="caution">
    <text evidence="3">The sequence shown here is derived from an EMBL/GenBank/DDBJ whole genome shotgun (WGS) entry which is preliminary data.</text>
</comment>
<protein>
    <submittedName>
        <fullName evidence="3">Energy transducer TonB</fullName>
    </submittedName>
</protein>